<keyword evidence="10" id="KW-0812">Transmembrane</keyword>
<sequence length="203" mass="22646">MQSKKDNVIPISGVFKLMQQQRTVNIWLQGEREAYLRGIISGFDEFMNVTLSDCEEIKRDKKRSIAFTSFLSTADAHVHRHTEDHRRVASLNAYREALERLAGNLRHVEEVLKATAAKDTEGNTSSDITNNNNNNNNNTQIYYLAGAVVLVVVILVLVHRGVGETVVLSRATAFLVGSAVAAVALRALRRVTWLEHTTTEDLS</sequence>
<accession>A0A4T0WUK1</accession>
<evidence type="ECO:0000256" key="6">
    <source>
        <dbReference type="ARBA" id="ARBA00023187"/>
    </source>
</evidence>
<evidence type="ECO:0000256" key="1">
    <source>
        <dbReference type="ARBA" id="ARBA00004123"/>
    </source>
</evidence>
<comment type="subcellular location">
    <subcellularLocation>
        <location evidence="1">Nucleus</location>
    </subcellularLocation>
</comment>
<keyword evidence="13" id="KW-1185">Reference proteome</keyword>
<organism evidence="12 13">
    <name type="scientific">Pichia inconspicua</name>
    <dbReference type="NCBI Taxonomy" id="52247"/>
    <lineage>
        <taxon>Eukaryota</taxon>
        <taxon>Fungi</taxon>
        <taxon>Dikarya</taxon>
        <taxon>Ascomycota</taxon>
        <taxon>Saccharomycotina</taxon>
        <taxon>Pichiomycetes</taxon>
        <taxon>Pichiales</taxon>
        <taxon>Pichiaceae</taxon>
        <taxon>Pichia</taxon>
    </lineage>
</organism>
<evidence type="ECO:0000256" key="7">
    <source>
        <dbReference type="ARBA" id="ARBA00023242"/>
    </source>
</evidence>
<name>A0A4T0WUK1_9ASCO</name>
<dbReference type="PANTHER" id="PTHR11193">
    <property type="entry name" value="SMALL NUCLEAR RIBONUCLEOPROTEIN E"/>
    <property type="match status" value="1"/>
</dbReference>
<keyword evidence="6" id="KW-0508">mRNA splicing</keyword>
<evidence type="ECO:0000256" key="4">
    <source>
        <dbReference type="ARBA" id="ARBA00022728"/>
    </source>
</evidence>
<dbReference type="InterPro" id="IPR001163">
    <property type="entry name" value="Sm_dom_euk/arc"/>
</dbReference>
<dbReference type="Gene3D" id="2.30.30.100">
    <property type="match status" value="1"/>
</dbReference>
<dbReference type="InterPro" id="IPR010920">
    <property type="entry name" value="LSM_dom_sf"/>
</dbReference>
<evidence type="ECO:0000313" key="12">
    <source>
        <dbReference type="EMBL" id="TID13171.1"/>
    </source>
</evidence>
<comment type="similarity">
    <text evidence="2">Belongs to the snRNP Sm proteins family.</text>
</comment>
<dbReference type="GO" id="GO:0003723">
    <property type="term" value="F:RNA binding"/>
    <property type="evidence" value="ECO:0007669"/>
    <property type="project" value="UniProtKB-KW"/>
</dbReference>
<keyword evidence="8" id="KW-0687">Ribonucleoprotein</keyword>
<feature type="domain" description="Sm" evidence="11">
    <location>
        <begin position="20"/>
        <end position="64"/>
    </location>
</feature>
<keyword evidence="5" id="KW-0694">RNA-binding</keyword>
<feature type="transmembrane region" description="Helical" evidence="10">
    <location>
        <begin position="141"/>
        <end position="162"/>
    </location>
</feature>
<evidence type="ECO:0000259" key="11">
    <source>
        <dbReference type="Pfam" id="PF01423"/>
    </source>
</evidence>
<comment type="caution">
    <text evidence="12">The sequence shown here is derived from an EMBL/GenBank/DDBJ whole genome shotgun (WGS) entry which is preliminary data.</text>
</comment>
<keyword evidence="4" id="KW-0747">Spliceosome</keyword>
<evidence type="ECO:0000256" key="10">
    <source>
        <dbReference type="SAM" id="Phobius"/>
    </source>
</evidence>
<dbReference type="Proteomes" id="UP000307173">
    <property type="component" value="Unassembled WGS sequence"/>
</dbReference>
<dbReference type="InterPro" id="IPR027078">
    <property type="entry name" value="snRNP-E"/>
</dbReference>
<dbReference type="OrthoDB" id="25620at2759"/>
<dbReference type="GO" id="GO:0005681">
    <property type="term" value="C:spliceosomal complex"/>
    <property type="evidence" value="ECO:0007669"/>
    <property type="project" value="UniProtKB-KW"/>
</dbReference>
<dbReference type="AlphaFoldDB" id="A0A4T0WUK1"/>
<evidence type="ECO:0000256" key="3">
    <source>
        <dbReference type="ARBA" id="ARBA00022664"/>
    </source>
</evidence>
<evidence type="ECO:0000256" key="8">
    <source>
        <dbReference type="ARBA" id="ARBA00023274"/>
    </source>
</evidence>
<dbReference type="Pfam" id="PF01423">
    <property type="entry name" value="LSM"/>
    <property type="match status" value="1"/>
</dbReference>
<dbReference type="GO" id="GO:0000398">
    <property type="term" value="P:mRNA splicing, via spliceosome"/>
    <property type="evidence" value="ECO:0007669"/>
    <property type="project" value="InterPro"/>
</dbReference>
<keyword evidence="3" id="KW-0507">mRNA processing</keyword>
<dbReference type="STRING" id="52247.A0A4T0WUK1"/>
<keyword evidence="10" id="KW-0472">Membrane</keyword>
<protein>
    <recommendedName>
        <fullName evidence="9">Sm protein E</fullName>
    </recommendedName>
</protein>
<evidence type="ECO:0000313" key="13">
    <source>
        <dbReference type="Proteomes" id="UP000307173"/>
    </source>
</evidence>
<proteinExistence type="inferred from homology"/>
<dbReference type="SUPFAM" id="SSF50182">
    <property type="entry name" value="Sm-like ribonucleoproteins"/>
    <property type="match status" value="1"/>
</dbReference>
<gene>
    <name evidence="12" type="ORF">CANINC_005027</name>
</gene>
<feature type="transmembrane region" description="Helical" evidence="10">
    <location>
        <begin position="168"/>
        <end position="188"/>
    </location>
</feature>
<reference evidence="12 13" key="1">
    <citation type="journal article" date="2019" name="Front. Genet.">
        <title>Whole-Genome Sequencing of the Opportunistic Yeast Pathogen Candida inconspicua Uncovers Its Hybrid Origin.</title>
        <authorList>
            <person name="Mixao V."/>
            <person name="Hansen A.P."/>
            <person name="Saus E."/>
            <person name="Boekhout T."/>
            <person name="Lass-Florl C."/>
            <person name="Gabaldon T."/>
        </authorList>
    </citation>
    <scope>NUCLEOTIDE SEQUENCE [LARGE SCALE GENOMIC DNA]</scope>
    <source>
        <strain evidence="12 13">CBS 180</strain>
    </source>
</reference>
<evidence type="ECO:0000256" key="5">
    <source>
        <dbReference type="ARBA" id="ARBA00022884"/>
    </source>
</evidence>
<evidence type="ECO:0000256" key="9">
    <source>
        <dbReference type="ARBA" id="ARBA00030143"/>
    </source>
</evidence>
<keyword evidence="10" id="KW-1133">Transmembrane helix</keyword>
<dbReference type="EMBL" id="SELW01000681">
    <property type="protein sequence ID" value="TID13171.1"/>
    <property type="molecule type" value="Genomic_DNA"/>
</dbReference>
<keyword evidence="7" id="KW-0539">Nucleus</keyword>
<evidence type="ECO:0000256" key="2">
    <source>
        <dbReference type="ARBA" id="ARBA00006850"/>
    </source>
</evidence>